<dbReference type="AlphaFoldDB" id="A0A196S4H3"/>
<dbReference type="InterPro" id="IPR000362">
    <property type="entry name" value="Fumarate_lyase_fam"/>
</dbReference>
<keyword evidence="7" id="KW-1185">Reference proteome</keyword>
<dbReference type="InterPro" id="IPR020557">
    <property type="entry name" value="Fumarate_lyase_CS"/>
</dbReference>
<dbReference type="SUPFAM" id="SSF48557">
    <property type="entry name" value="L-aspartase-like"/>
    <property type="match status" value="1"/>
</dbReference>
<dbReference type="FunFam" id="1.10.275.10:FF:000001">
    <property type="entry name" value="Fumarate hydratase, mitochondrial"/>
    <property type="match status" value="1"/>
</dbReference>
<gene>
    <name evidence="6" type="ORF">AV274_6339</name>
</gene>
<protein>
    <recommendedName>
        <fullName evidence="2">fumarate hydratase</fullName>
        <ecNumber evidence="2">4.2.1.2</ecNumber>
    </recommendedName>
</protein>
<dbReference type="PANTHER" id="PTHR42696">
    <property type="entry name" value="ASPARTATE AMMONIA-LYASE"/>
    <property type="match status" value="1"/>
</dbReference>
<dbReference type="InterPro" id="IPR024083">
    <property type="entry name" value="Fumarase/histidase_N"/>
</dbReference>
<dbReference type="InterPro" id="IPR022761">
    <property type="entry name" value="Fumarate_lyase_N"/>
</dbReference>
<dbReference type="Pfam" id="PF00206">
    <property type="entry name" value="Lyase_1"/>
    <property type="match status" value="1"/>
</dbReference>
<evidence type="ECO:0000256" key="3">
    <source>
        <dbReference type="ARBA" id="ARBA00023239"/>
    </source>
</evidence>
<dbReference type="GO" id="GO:0004333">
    <property type="term" value="F:fumarate hydratase activity"/>
    <property type="evidence" value="ECO:0007669"/>
    <property type="project" value="UniProtKB-EC"/>
</dbReference>
<proteinExistence type="inferred from homology"/>
<dbReference type="CDD" id="cd01357">
    <property type="entry name" value="Aspartase"/>
    <property type="match status" value="1"/>
</dbReference>
<comment type="caution">
    <text evidence="6">The sequence shown here is derived from an EMBL/GenBank/DDBJ whole genome shotgun (WGS) entry which is preliminary data.</text>
</comment>
<evidence type="ECO:0000313" key="7">
    <source>
        <dbReference type="Proteomes" id="UP000078348"/>
    </source>
</evidence>
<dbReference type="STRING" id="478820.A0A196S4H3"/>
<dbReference type="PANTHER" id="PTHR42696:SF2">
    <property type="entry name" value="ASPARTATE AMMONIA-LYASE"/>
    <property type="match status" value="1"/>
</dbReference>
<dbReference type="Gene3D" id="1.20.200.10">
    <property type="entry name" value="Fumarase/aspartase (Central domain)"/>
    <property type="match status" value="1"/>
</dbReference>
<organism evidence="6 7">
    <name type="scientific">Blastocystis sp. subtype 1 (strain ATCC 50177 / NandII)</name>
    <dbReference type="NCBI Taxonomy" id="478820"/>
    <lineage>
        <taxon>Eukaryota</taxon>
        <taxon>Sar</taxon>
        <taxon>Stramenopiles</taxon>
        <taxon>Bigyra</taxon>
        <taxon>Opalozoa</taxon>
        <taxon>Opalinata</taxon>
        <taxon>Blastocystidae</taxon>
        <taxon>Blastocystis</taxon>
    </lineage>
</organism>
<name>A0A196S4H3_BLAHN</name>
<dbReference type="GO" id="GO:0006099">
    <property type="term" value="P:tricarboxylic acid cycle"/>
    <property type="evidence" value="ECO:0007669"/>
    <property type="project" value="InterPro"/>
</dbReference>
<evidence type="ECO:0000259" key="5">
    <source>
        <dbReference type="Pfam" id="PF10415"/>
    </source>
</evidence>
<feature type="domain" description="Fumarate lyase N-terminal" evidence="4">
    <location>
        <begin position="34"/>
        <end position="365"/>
    </location>
</feature>
<dbReference type="EC" id="4.2.1.2" evidence="2"/>
<keyword evidence="3 6" id="KW-0456">Lyase</keyword>
<feature type="domain" description="Fumarase C C-terminal" evidence="5">
    <location>
        <begin position="431"/>
        <end position="484"/>
    </location>
</feature>
<dbReference type="EMBL" id="LXWW01000568">
    <property type="protein sequence ID" value="OAO12015.1"/>
    <property type="molecule type" value="Genomic_DNA"/>
</dbReference>
<comment type="similarity">
    <text evidence="1">Belongs to the class-II fumarase/aspartase family. Fumarase subfamily.</text>
</comment>
<dbReference type="Gene3D" id="1.10.40.30">
    <property type="entry name" value="Fumarase/aspartase (C-terminal domain)"/>
    <property type="match status" value="1"/>
</dbReference>
<dbReference type="GO" id="GO:0008797">
    <property type="term" value="F:aspartate ammonia-lyase activity"/>
    <property type="evidence" value="ECO:0007669"/>
    <property type="project" value="TreeGrafter"/>
</dbReference>
<dbReference type="FunFam" id="1.10.40.30:FF:000002">
    <property type="entry name" value="Fumarate hydratase class II"/>
    <property type="match status" value="1"/>
</dbReference>
<dbReference type="FunFam" id="1.20.200.10:FF:000001">
    <property type="entry name" value="Fumarate hydratase, mitochondrial"/>
    <property type="match status" value="1"/>
</dbReference>
<evidence type="ECO:0000259" key="4">
    <source>
        <dbReference type="Pfam" id="PF00206"/>
    </source>
</evidence>
<dbReference type="GO" id="GO:0005829">
    <property type="term" value="C:cytosol"/>
    <property type="evidence" value="ECO:0007669"/>
    <property type="project" value="TreeGrafter"/>
</dbReference>
<dbReference type="Pfam" id="PF10415">
    <property type="entry name" value="FumaraseC_C"/>
    <property type="match status" value="1"/>
</dbReference>
<dbReference type="PRINTS" id="PR00149">
    <property type="entry name" value="FUMRATELYASE"/>
</dbReference>
<dbReference type="InterPro" id="IPR018951">
    <property type="entry name" value="Fumarase_C_C"/>
</dbReference>
<evidence type="ECO:0000256" key="2">
    <source>
        <dbReference type="ARBA" id="ARBA00012921"/>
    </source>
</evidence>
<dbReference type="PROSITE" id="PS00163">
    <property type="entry name" value="FUMARATE_LYASES"/>
    <property type="match status" value="1"/>
</dbReference>
<dbReference type="InterPro" id="IPR051546">
    <property type="entry name" value="Aspartate_Ammonia-Lyase"/>
</dbReference>
<evidence type="ECO:0000313" key="6">
    <source>
        <dbReference type="EMBL" id="OAO12015.1"/>
    </source>
</evidence>
<sequence length="491" mass="53614">MFPLLSQYDADLNSSALKEVLEAKEFRTESDLLGEIKVPKDAYYGVQSLRGLYNYNITGVRLSSYRNFIKAFGMIKKACIIANGRLGLINKEVVDAVSAACDDVIEGKLDSSFIVDMIQGGAGTSTNMNANEVIANRALEILGKNKGEYTIVSPNDHINKCQSTNDTYPSSGKLGMYLDHFELVAELEKLIEAFEKKAVEFKDVLKMGRTQLQDAVPMTLGQEFHAYASTLRESLELIKAAAEPLKVQNLGGTAIGTGAAAHPQFPEEACKALCEVTGFDMKIAPDMISASSNTYGMLNFHAALKVTAARLSQICNDLRLMGSGPRCGLHEINLPPRAPGSSIMPGKVNPVIPEVVNQTCFQIIGADTACTMASEAGQLELNVMEPTIIYNCFNSIHYFTRAFRILRELCVDMITANPEHTKTMVHNSIGIVTCLLPYIGYKNCTKAAKMALESGKSVGQVLVELGLCTEEEVKKLLVPEDMIHPKYNSKN</sequence>
<dbReference type="OrthoDB" id="1738025at2759"/>
<evidence type="ECO:0000256" key="1">
    <source>
        <dbReference type="ARBA" id="ARBA00009084"/>
    </source>
</evidence>
<dbReference type="PRINTS" id="PR00145">
    <property type="entry name" value="ARGSUCLYASE"/>
</dbReference>
<accession>A0A196S4H3</accession>
<dbReference type="Proteomes" id="UP000078348">
    <property type="component" value="Unassembled WGS sequence"/>
</dbReference>
<dbReference type="NCBIfam" id="NF008909">
    <property type="entry name" value="PRK12273.1"/>
    <property type="match status" value="1"/>
</dbReference>
<dbReference type="Gene3D" id="1.10.275.10">
    <property type="entry name" value="Fumarase/aspartase (N-terminal domain)"/>
    <property type="match status" value="1"/>
</dbReference>
<reference evidence="6 7" key="1">
    <citation type="submission" date="2016-05" db="EMBL/GenBank/DDBJ databases">
        <title>Nuclear genome of Blastocystis sp. subtype 1 NandII.</title>
        <authorList>
            <person name="Gentekaki E."/>
            <person name="Curtis B."/>
            <person name="Stairs C."/>
            <person name="Eme L."/>
            <person name="Herman E."/>
            <person name="Klimes V."/>
            <person name="Arias M.C."/>
            <person name="Elias M."/>
            <person name="Hilliou F."/>
            <person name="Klute M."/>
            <person name="Malik S.-B."/>
            <person name="Pightling A."/>
            <person name="Rachubinski R."/>
            <person name="Salas D."/>
            <person name="Schlacht A."/>
            <person name="Suga H."/>
            <person name="Archibald J."/>
            <person name="Ball S.G."/>
            <person name="Clark G."/>
            <person name="Dacks J."/>
            <person name="Van Der Giezen M."/>
            <person name="Tsaousis A."/>
            <person name="Roger A."/>
        </authorList>
    </citation>
    <scope>NUCLEOTIDE SEQUENCE [LARGE SCALE GENOMIC DNA]</scope>
    <source>
        <strain evidence="7">ATCC 50177 / NandII</strain>
    </source>
</reference>
<dbReference type="GO" id="GO:0006531">
    <property type="term" value="P:aspartate metabolic process"/>
    <property type="evidence" value="ECO:0007669"/>
    <property type="project" value="TreeGrafter"/>
</dbReference>
<dbReference type="InterPro" id="IPR008948">
    <property type="entry name" value="L-Aspartase-like"/>
</dbReference>